<dbReference type="GO" id="GO:0000150">
    <property type="term" value="F:DNA strand exchange activity"/>
    <property type="evidence" value="ECO:0007669"/>
    <property type="project" value="InterPro"/>
</dbReference>
<accession>K5ZIC6</accession>
<feature type="domain" description="Recombinase" evidence="3">
    <location>
        <begin position="157"/>
        <end position="278"/>
    </location>
</feature>
<comment type="caution">
    <text evidence="4">The sequence shown here is derived from an EMBL/GenBank/DDBJ whole genome shotgun (WGS) entry which is preliminary data.</text>
</comment>
<sequence>MKAAIYSRVSTDQQDYSKQTEELKDYAQRNGIEVVYVFEEKESGFNNDRPEFEKLRKLTKQDIDIILVWEISRLSRRSIYLQQQIEDFTNKGICIYALSNSLRTINADGTINEMARVVLAVTATIAEQEAATLKARTLSGKRHKVLKEGYSYTQIAPYGYDYDKETKLLSVNEKEAEVVRRIFQLSIDGYSLIRIATALNVEGIKNKKGNKWYFATIRDMLINPVYMGKARYALKKAPAKEGKKYRKPLEFVEVDSPAIVSEEVFQLSLERMQGRKCISQSSYSVEYPLLRGLIVCPVCGRRYVYKRNSKLYTCTNRDNDCKAKGASAHKLESIVWDIIKVYFKENMTTSKVEEQIEPLQAEIESYKQKILLLDGQLSELTEEASRMYNAAIEAQKRFPNMPKLYEDKMKELDSIDKEASRYKKEKELTDKKIRSISKKINHIKEARDINLDDITDELEKYNIFHQFIDNLVICGTKHTSFIVLTLTTGQVLYVGHYSKRCSNYYILFYPSSDIRFDIQECKGYITHYENDTTINSNGSIYLGDFTKECKEFSVEEFIKIFDTEENRRYLC</sequence>
<dbReference type="Pfam" id="PF00239">
    <property type="entry name" value="Resolvase"/>
    <property type="match status" value="1"/>
</dbReference>
<dbReference type="Proteomes" id="UP000006271">
    <property type="component" value="Unassembled WGS sequence"/>
</dbReference>
<dbReference type="Pfam" id="PF13408">
    <property type="entry name" value="Zn_ribbon_recom"/>
    <property type="match status" value="1"/>
</dbReference>
<name>K5ZIC6_9BACT</name>
<dbReference type="AlphaFoldDB" id="K5ZIC6"/>
<dbReference type="EMBL" id="AGZQ01000003">
    <property type="protein sequence ID" value="EKN15464.1"/>
    <property type="molecule type" value="Genomic_DNA"/>
</dbReference>
<evidence type="ECO:0000256" key="1">
    <source>
        <dbReference type="SAM" id="Coils"/>
    </source>
</evidence>
<dbReference type="InterPro" id="IPR038109">
    <property type="entry name" value="DNA_bind_recomb_sf"/>
</dbReference>
<dbReference type="RefSeq" id="WP_005643556.1">
    <property type="nucleotide sequence ID" value="NZ_JH976452.1"/>
</dbReference>
<keyword evidence="1" id="KW-0175">Coiled coil</keyword>
<dbReference type="InterPro" id="IPR006119">
    <property type="entry name" value="Resolv_N"/>
</dbReference>
<dbReference type="Gene3D" id="3.40.50.1390">
    <property type="entry name" value="Resolvase, N-terminal catalytic domain"/>
    <property type="match status" value="1"/>
</dbReference>
<dbReference type="SMART" id="SM00857">
    <property type="entry name" value="Resolvase"/>
    <property type="match status" value="1"/>
</dbReference>
<proteinExistence type="predicted"/>
<evidence type="ECO:0000313" key="4">
    <source>
        <dbReference type="EMBL" id="EKN15464.1"/>
    </source>
</evidence>
<gene>
    <name evidence="4" type="ORF">HMPREF1060_00933</name>
</gene>
<dbReference type="PANTHER" id="PTHR30461:SF23">
    <property type="entry name" value="DNA RECOMBINASE-RELATED"/>
    <property type="match status" value="1"/>
</dbReference>
<evidence type="ECO:0000313" key="5">
    <source>
        <dbReference type="Proteomes" id="UP000006271"/>
    </source>
</evidence>
<dbReference type="InterPro" id="IPR025827">
    <property type="entry name" value="Zn_ribbon_recom_dom"/>
</dbReference>
<dbReference type="PROSITE" id="PS51736">
    <property type="entry name" value="RECOMBINASES_3"/>
    <property type="match status" value="1"/>
</dbReference>
<dbReference type="Gene3D" id="3.90.1750.20">
    <property type="entry name" value="Putative Large Serine Recombinase, Chain B, Domain 2"/>
    <property type="match status" value="1"/>
</dbReference>
<feature type="domain" description="Resolvase/invertase-type recombinase catalytic" evidence="2">
    <location>
        <begin position="2"/>
        <end position="148"/>
    </location>
</feature>
<protein>
    <recommendedName>
        <fullName evidence="6">Recombinase domain-containing protein</fullName>
    </recommendedName>
</protein>
<dbReference type="Pfam" id="PF07508">
    <property type="entry name" value="Recombinase"/>
    <property type="match status" value="1"/>
</dbReference>
<dbReference type="PATRIC" id="fig|999420.3.peg.948"/>
<dbReference type="GO" id="GO:0003677">
    <property type="term" value="F:DNA binding"/>
    <property type="evidence" value="ECO:0007669"/>
    <property type="project" value="InterPro"/>
</dbReference>
<dbReference type="HOGENOM" id="CLU_477219_0_0_10"/>
<evidence type="ECO:0000259" key="2">
    <source>
        <dbReference type="PROSITE" id="PS51736"/>
    </source>
</evidence>
<dbReference type="CDD" id="cd03768">
    <property type="entry name" value="SR_ResInv"/>
    <property type="match status" value="1"/>
</dbReference>
<dbReference type="PANTHER" id="PTHR30461">
    <property type="entry name" value="DNA-INVERTASE FROM LAMBDOID PROPHAGE"/>
    <property type="match status" value="1"/>
</dbReference>
<evidence type="ECO:0008006" key="6">
    <source>
        <dbReference type="Google" id="ProtNLM"/>
    </source>
</evidence>
<feature type="coiled-coil region" evidence="1">
    <location>
        <begin position="349"/>
        <end position="425"/>
    </location>
</feature>
<reference evidence="4 5" key="1">
    <citation type="submission" date="2012-02" db="EMBL/GenBank/DDBJ databases">
        <title>The Genome Sequence of Parabacteroides merdae CL03T12C32.</title>
        <authorList>
            <consortium name="The Broad Institute Genome Sequencing Platform"/>
            <person name="Earl A."/>
            <person name="Ward D."/>
            <person name="Feldgarden M."/>
            <person name="Gevers D."/>
            <person name="Zitomersky N.L."/>
            <person name="Coyne M.J."/>
            <person name="Comstock L.E."/>
            <person name="Young S.K."/>
            <person name="Zeng Q."/>
            <person name="Gargeya S."/>
            <person name="Fitzgerald M."/>
            <person name="Haas B."/>
            <person name="Abouelleil A."/>
            <person name="Alvarado L."/>
            <person name="Arachchi H.M."/>
            <person name="Berlin A."/>
            <person name="Chapman S.B."/>
            <person name="Gearin G."/>
            <person name="Goldberg J."/>
            <person name="Griggs A."/>
            <person name="Gujja S."/>
            <person name="Hansen M."/>
            <person name="Heiman D."/>
            <person name="Howarth C."/>
            <person name="Larimer J."/>
            <person name="Lui A."/>
            <person name="MacDonald P.J.P."/>
            <person name="McCowen C."/>
            <person name="Montmayeur A."/>
            <person name="Murphy C."/>
            <person name="Neiman D."/>
            <person name="Pearson M."/>
            <person name="Priest M."/>
            <person name="Roberts A."/>
            <person name="Saif S."/>
            <person name="Shea T."/>
            <person name="Sisk P."/>
            <person name="Stolte C."/>
            <person name="Sykes S."/>
            <person name="Wortman J."/>
            <person name="Nusbaum C."/>
            <person name="Birren B."/>
        </authorList>
    </citation>
    <scope>NUCLEOTIDE SEQUENCE [LARGE SCALE GENOMIC DNA]</scope>
    <source>
        <strain evidence="4 5">CL03T12C32</strain>
    </source>
</reference>
<dbReference type="SUPFAM" id="SSF53041">
    <property type="entry name" value="Resolvase-like"/>
    <property type="match status" value="1"/>
</dbReference>
<dbReference type="InterPro" id="IPR050639">
    <property type="entry name" value="SSR_resolvase"/>
</dbReference>
<organism evidence="4 5">
    <name type="scientific">Parabacteroides merdae CL03T12C32</name>
    <dbReference type="NCBI Taxonomy" id="999420"/>
    <lineage>
        <taxon>Bacteria</taxon>
        <taxon>Pseudomonadati</taxon>
        <taxon>Bacteroidota</taxon>
        <taxon>Bacteroidia</taxon>
        <taxon>Bacteroidales</taxon>
        <taxon>Tannerellaceae</taxon>
        <taxon>Parabacteroides</taxon>
    </lineage>
</organism>
<dbReference type="InterPro" id="IPR036162">
    <property type="entry name" value="Resolvase-like_N_sf"/>
</dbReference>
<dbReference type="InterPro" id="IPR011109">
    <property type="entry name" value="DNA_bind_recombinase_dom"/>
</dbReference>
<evidence type="ECO:0000259" key="3">
    <source>
        <dbReference type="PROSITE" id="PS51737"/>
    </source>
</evidence>
<dbReference type="PROSITE" id="PS51737">
    <property type="entry name" value="RECOMBINASE_DNA_BIND"/>
    <property type="match status" value="1"/>
</dbReference>